<dbReference type="InterPro" id="IPR040999">
    <property type="entry name" value="Mak_N_cap"/>
</dbReference>
<dbReference type="GO" id="GO:0005978">
    <property type="term" value="P:glycogen biosynthetic process"/>
    <property type="evidence" value="ECO:0007669"/>
    <property type="project" value="UniProtKB-UniPathway"/>
</dbReference>
<keyword evidence="8" id="KW-0547">Nucleotide-binding</keyword>
<evidence type="ECO:0000256" key="2">
    <source>
        <dbReference type="ARBA" id="ARBA00006219"/>
    </source>
</evidence>
<proteinExistence type="inferred from homology"/>
<feature type="domain" description="Aminoglycoside phosphotransferase" evidence="15">
    <location>
        <begin position="126"/>
        <end position="355"/>
    </location>
</feature>
<dbReference type="Pfam" id="PF18085">
    <property type="entry name" value="Mak_N_cap"/>
    <property type="match status" value="1"/>
</dbReference>
<evidence type="ECO:0000313" key="18">
    <source>
        <dbReference type="Proteomes" id="UP000315842"/>
    </source>
</evidence>
<evidence type="ECO:0000256" key="12">
    <source>
        <dbReference type="ARBA" id="ARBA00023277"/>
    </source>
</evidence>
<reference evidence="17 18" key="1">
    <citation type="submission" date="2019-06" db="EMBL/GenBank/DDBJ databases">
        <title>Whole genome shotgun sequence of Cellulomonas uda NBRC 3747.</title>
        <authorList>
            <person name="Hosoyama A."/>
            <person name="Uohara A."/>
            <person name="Ohji S."/>
            <person name="Ichikawa N."/>
        </authorList>
    </citation>
    <scope>NUCLEOTIDE SEQUENCE [LARGE SCALE GENOMIC DNA]</scope>
    <source>
        <strain evidence="17 18">NBRC 3747</strain>
    </source>
</reference>
<evidence type="ECO:0000256" key="4">
    <source>
        <dbReference type="ARBA" id="ARBA00011962"/>
    </source>
</evidence>
<evidence type="ECO:0000259" key="15">
    <source>
        <dbReference type="Pfam" id="PF01636"/>
    </source>
</evidence>
<evidence type="ECO:0000256" key="8">
    <source>
        <dbReference type="ARBA" id="ARBA00022741"/>
    </source>
</evidence>
<feature type="domain" description="Maltokinase N-terminal cap" evidence="16">
    <location>
        <begin position="22"/>
        <end position="84"/>
    </location>
</feature>
<dbReference type="Pfam" id="PF01636">
    <property type="entry name" value="APH"/>
    <property type="match status" value="1"/>
</dbReference>
<keyword evidence="6" id="KW-0321">Glycogen metabolism</keyword>
<evidence type="ECO:0000313" key="17">
    <source>
        <dbReference type="EMBL" id="GEA80393.1"/>
    </source>
</evidence>
<evidence type="ECO:0000256" key="1">
    <source>
        <dbReference type="ARBA" id="ARBA00004964"/>
    </source>
</evidence>
<dbReference type="EC" id="2.7.1.175" evidence="4"/>
<dbReference type="InterPro" id="IPR011009">
    <property type="entry name" value="Kinase-like_dom_sf"/>
</dbReference>
<dbReference type="Proteomes" id="UP000315842">
    <property type="component" value="Unassembled WGS sequence"/>
</dbReference>
<evidence type="ECO:0000256" key="11">
    <source>
        <dbReference type="ARBA" id="ARBA00023056"/>
    </source>
</evidence>
<name>A0A4Y3K8S2_CELUD</name>
<dbReference type="Gene3D" id="3.90.1200.10">
    <property type="match status" value="1"/>
</dbReference>
<dbReference type="GO" id="GO:0005524">
    <property type="term" value="F:ATP binding"/>
    <property type="evidence" value="ECO:0007669"/>
    <property type="project" value="UniProtKB-KW"/>
</dbReference>
<dbReference type="AlphaFoldDB" id="A0A4Y3K8S2"/>
<evidence type="ECO:0000256" key="13">
    <source>
        <dbReference type="ARBA" id="ARBA00031251"/>
    </source>
</evidence>
<accession>A0A4Y3K8S2</accession>
<dbReference type="RefSeq" id="WP_141318990.1">
    <property type="nucleotide sequence ID" value="NZ_BJLP01000010.1"/>
</dbReference>
<keyword evidence="7" id="KW-0808">Transferase</keyword>
<dbReference type="InterPro" id="IPR002575">
    <property type="entry name" value="Aminoglycoside_PTrfase"/>
</dbReference>
<evidence type="ECO:0000256" key="3">
    <source>
        <dbReference type="ARBA" id="ARBA00011245"/>
    </source>
</evidence>
<evidence type="ECO:0000256" key="14">
    <source>
        <dbReference type="ARBA" id="ARBA00049067"/>
    </source>
</evidence>
<evidence type="ECO:0000256" key="7">
    <source>
        <dbReference type="ARBA" id="ARBA00022679"/>
    </source>
</evidence>
<evidence type="ECO:0000256" key="5">
    <source>
        <dbReference type="ARBA" id="ARBA00013882"/>
    </source>
</evidence>
<dbReference type="UniPathway" id="UPA00164"/>
<organism evidence="17 18">
    <name type="scientific">Cellulomonas uda</name>
    <dbReference type="NCBI Taxonomy" id="1714"/>
    <lineage>
        <taxon>Bacteria</taxon>
        <taxon>Bacillati</taxon>
        <taxon>Actinomycetota</taxon>
        <taxon>Actinomycetes</taxon>
        <taxon>Micrococcales</taxon>
        <taxon>Cellulomonadaceae</taxon>
        <taxon>Cellulomonas</taxon>
    </lineage>
</organism>
<keyword evidence="10" id="KW-0067">ATP-binding</keyword>
<comment type="catalytic activity">
    <reaction evidence="14">
        <text>D-maltose + ATP = alpha-maltose 1-phosphate + ADP + H(+)</text>
        <dbReference type="Rhea" id="RHEA:31915"/>
        <dbReference type="ChEBI" id="CHEBI:15378"/>
        <dbReference type="ChEBI" id="CHEBI:17306"/>
        <dbReference type="ChEBI" id="CHEBI:30616"/>
        <dbReference type="ChEBI" id="CHEBI:63576"/>
        <dbReference type="ChEBI" id="CHEBI:456216"/>
        <dbReference type="EC" id="2.7.1.175"/>
    </reaction>
</comment>
<comment type="subunit">
    <text evidence="3">Monomer.</text>
</comment>
<comment type="caution">
    <text evidence="17">The sequence shown here is derived from an EMBL/GenBank/DDBJ whole genome shotgun (WGS) entry which is preliminary data.</text>
</comment>
<keyword evidence="11" id="KW-0320">Glycogen biosynthesis</keyword>
<sequence>MLTAQAPTPADQRLLATIAADLPGRRWFPVKGASADLTVHAVVPLVDPQGAADVRVLLVAARTAGTGSLLQVPLVVVAGDDEAGAPLGDGRTVLDGAAHPAFLRAWFAVADGPGGAPAHVDLTHVQAITGEQSNSSVVLGAPDDPGRAILKVVRTLQHGENPDVEVPRALVEQGYTGVPAPLAWLRARWPDVATGEVGAGYLGVAAAFVAGARDGFELACELAGSGSPFAAHAHALGEATARMHAALASAFPTVADPDGPDRLARALLDRYAWARAATPAVEPYHAGVVRTADEVRALRSTPPRQRVHGDLHLGQVLHGPHGWLVLDFEGEPLAPLEARTRPDLAVRDVAGLLRSFDYAAAVGGATGDAAQRWVTAAREALLAGYAQASPPSSLEPGDAALLTRALELDKTLYEAVYEARNRPTWLPIPLAGLDRLAG</sequence>
<evidence type="ECO:0000259" key="16">
    <source>
        <dbReference type="Pfam" id="PF18085"/>
    </source>
</evidence>
<evidence type="ECO:0000256" key="9">
    <source>
        <dbReference type="ARBA" id="ARBA00022777"/>
    </source>
</evidence>
<protein>
    <recommendedName>
        <fullName evidence="5">Maltokinase</fullName>
        <ecNumber evidence="4">2.7.1.175</ecNumber>
    </recommendedName>
    <alternativeName>
        <fullName evidence="13">Maltose-1-phosphate synthase</fullName>
    </alternativeName>
</protein>
<evidence type="ECO:0000256" key="6">
    <source>
        <dbReference type="ARBA" id="ARBA00022600"/>
    </source>
</evidence>
<dbReference type="SUPFAM" id="SSF56112">
    <property type="entry name" value="Protein kinase-like (PK-like)"/>
    <property type="match status" value="1"/>
</dbReference>
<dbReference type="GO" id="GO:0016301">
    <property type="term" value="F:kinase activity"/>
    <property type="evidence" value="ECO:0007669"/>
    <property type="project" value="UniProtKB-KW"/>
</dbReference>
<comment type="pathway">
    <text evidence="1">Glycan biosynthesis; glycogen biosynthesis.</text>
</comment>
<dbReference type="EMBL" id="BJLP01000010">
    <property type="protein sequence ID" value="GEA80393.1"/>
    <property type="molecule type" value="Genomic_DNA"/>
</dbReference>
<evidence type="ECO:0000256" key="10">
    <source>
        <dbReference type="ARBA" id="ARBA00022840"/>
    </source>
</evidence>
<keyword evidence="18" id="KW-1185">Reference proteome</keyword>
<gene>
    <name evidence="17" type="ORF">CUD01_08370</name>
</gene>
<keyword evidence="12" id="KW-0119">Carbohydrate metabolism</keyword>
<keyword evidence="9" id="KW-0418">Kinase</keyword>
<comment type="similarity">
    <text evidence="2">Belongs to the aminoglycoside phosphotransferase family.</text>
</comment>